<dbReference type="SUPFAM" id="SSF51430">
    <property type="entry name" value="NAD(P)-linked oxidoreductase"/>
    <property type="match status" value="1"/>
</dbReference>
<name>A0A139I9K3_9PEZI</name>
<dbReference type="InterPro" id="IPR036812">
    <property type="entry name" value="NAD(P)_OxRdtase_dom_sf"/>
</dbReference>
<keyword evidence="1" id="KW-0560">Oxidoreductase</keyword>
<gene>
    <name evidence="3" type="ORF">AC579_9879</name>
</gene>
<evidence type="ECO:0000313" key="3">
    <source>
        <dbReference type="EMBL" id="KXT11418.1"/>
    </source>
</evidence>
<evidence type="ECO:0000313" key="4">
    <source>
        <dbReference type="Proteomes" id="UP000073492"/>
    </source>
</evidence>
<accession>A0A139I9K3</accession>
<evidence type="ECO:0000259" key="2">
    <source>
        <dbReference type="Pfam" id="PF00248"/>
    </source>
</evidence>
<dbReference type="InterPro" id="IPR023210">
    <property type="entry name" value="NADP_OxRdtase_dom"/>
</dbReference>
<dbReference type="OrthoDB" id="2310150at2759"/>
<dbReference type="AlphaFoldDB" id="A0A139I9K3"/>
<dbReference type="Pfam" id="PF00248">
    <property type="entry name" value="Aldo_ket_red"/>
    <property type="match status" value="1"/>
</dbReference>
<dbReference type="GO" id="GO:0016491">
    <property type="term" value="F:oxidoreductase activity"/>
    <property type="evidence" value="ECO:0007669"/>
    <property type="project" value="UniProtKB-KW"/>
</dbReference>
<dbReference type="InterPro" id="IPR018170">
    <property type="entry name" value="Aldo/ket_reductase_CS"/>
</dbReference>
<dbReference type="PROSITE" id="PS00062">
    <property type="entry name" value="ALDOKETO_REDUCTASE_2"/>
    <property type="match status" value="1"/>
</dbReference>
<dbReference type="PANTHER" id="PTHR43364">
    <property type="entry name" value="NADH-SPECIFIC METHYLGLYOXAL REDUCTASE-RELATED"/>
    <property type="match status" value="1"/>
</dbReference>
<proteinExistence type="predicted"/>
<feature type="domain" description="NADP-dependent oxidoreductase" evidence="2">
    <location>
        <begin position="103"/>
        <end position="204"/>
    </location>
</feature>
<dbReference type="EMBL" id="LFZO01000201">
    <property type="protein sequence ID" value="KXT11418.1"/>
    <property type="molecule type" value="Genomic_DNA"/>
</dbReference>
<dbReference type="Proteomes" id="UP000073492">
    <property type="component" value="Unassembled WGS sequence"/>
</dbReference>
<dbReference type="InterPro" id="IPR050523">
    <property type="entry name" value="AKR_Detox_Biosynth"/>
</dbReference>
<reference evidence="3 4" key="1">
    <citation type="submission" date="2015-07" db="EMBL/GenBank/DDBJ databases">
        <title>Comparative genomics of the Sigatoka disease complex on banana suggests a link between parallel evolutionary changes in Pseudocercospora fijiensis and Pseudocercospora eumusae and increased virulence on the banana host.</title>
        <authorList>
            <person name="Chang T.-C."/>
            <person name="Salvucci A."/>
            <person name="Crous P.W."/>
            <person name="Stergiopoulos I."/>
        </authorList>
    </citation>
    <scope>NUCLEOTIDE SEQUENCE [LARGE SCALE GENOMIC DNA]</scope>
    <source>
        <strain evidence="3 4">CBS 116634</strain>
    </source>
</reference>
<evidence type="ECO:0000256" key="1">
    <source>
        <dbReference type="ARBA" id="ARBA00023002"/>
    </source>
</evidence>
<dbReference type="Gene3D" id="3.20.20.100">
    <property type="entry name" value="NADP-dependent oxidoreductase domain"/>
    <property type="match status" value="1"/>
</dbReference>
<keyword evidence="4" id="KW-1185">Reference proteome</keyword>
<organism evidence="3 4">
    <name type="scientific">Pseudocercospora musae</name>
    <dbReference type="NCBI Taxonomy" id="113226"/>
    <lineage>
        <taxon>Eukaryota</taxon>
        <taxon>Fungi</taxon>
        <taxon>Dikarya</taxon>
        <taxon>Ascomycota</taxon>
        <taxon>Pezizomycotina</taxon>
        <taxon>Dothideomycetes</taxon>
        <taxon>Dothideomycetidae</taxon>
        <taxon>Mycosphaerellales</taxon>
        <taxon>Mycosphaerellaceae</taxon>
        <taxon>Pseudocercospora</taxon>
    </lineage>
</organism>
<protein>
    <recommendedName>
        <fullName evidence="2">NADP-dependent oxidoreductase domain-containing protein</fullName>
    </recommendedName>
</protein>
<dbReference type="PANTHER" id="PTHR43364:SF4">
    <property type="entry name" value="NAD(P)-LINKED OXIDOREDUCTASE SUPERFAMILY PROTEIN"/>
    <property type="match status" value="1"/>
</dbReference>
<sequence length="215" mass="24248">MTTQQNSAGNVLFGAMMFGKGGAPQVRIHNPATASSIVDVCHKHKHNEIDTARAYGEGSSKELLGNMNWQGRGLVMDTKFYPTAHQINAPGQNDESMHHTSEDRSGPFEVTFKAVNDLYKEGYFKRLGVSNYMAWEVAQISELCRANGWKQIDVYQGRSHALHRSVEPELFRCLRNYGIAFYNYHPLAGGLLTDRYHRQDKVSAFRDLLQELAPV</sequence>
<comment type="caution">
    <text evidence="3">The sequence shown here is derived from an EMBL/GenBank/DDBJ whole genome shotgun (WGS) entry which is preliminary data.</text>
</comment>
<dbReference type="STRING" id="113226.A0A139I9K3"/>